<accession>A0A9Q1F033</accession>
<dbReference type="Proteomes" id="UP001152622">
    <property type="component" value="Chromosome 10"/>
</dbReference>
<name>A0A9Q1F033_SYNKA</name>
<organism evidence="1 2">
    <name type="scientific">Synaphobranchus kaupii</name>
    <name type="common">Kaup's arrowtooth eel</name>
    <dbReference type="NCBI Taxonomy" id="118154"/>
    <lineage>
        <taxon>Eukaryota</taxon>
        <taxon>Metazoa</taxon>
        <taxon>Chordata</taxon>
        <taxon>Craniata</taxon>
        <taxon>Vertebrata</taxon>
        <taxon>Euteleostomi</taxon>
        <taxon>Actinopterygii</taxon>
        <taxon>Neopterygii</taxon>
        <taxon>Teleostei</taxon>
        <taxon>Anguilliformes</taxon>
        <taxon>Synaphobranchidae</taxon>
        <taxon>Synaphobranchus</taxon>
    </lineage>
</organism>
<dbReference type="AlphaFoldDB" id="A0A9Q1F033"/>
<gene>
    <name evidence="1" type="ORF">SKAU_G00268400</name>
</gene>
<sequence>MPEQMISSLASPRTPRCVISFVSFGIVLPWCLISEERCGALLDVMDTQVHLAWMENLAPLGLREIR</sequence>
<evidence type="ECO:0000313" key="2">
    <source>
        <dbReference type="Proteomes" id="UP001152622"/>
    </source>
</evidence>
<comment type="caution">
    <text evidence="1">The sequence shown here is derived from an EMBL/GenBank/DDBJ whole genome shotgun (WGS) entry which is preliminary data.</text>
</comment>
<dbReference type="EMBL" id="JAINUF010000010">
    <property type="protein sequence ID" value="KAJ8348251.1"/>
    <property type="molecule type" value="Genomic_DNA"/>
</dbReference>
<dbReference type="OrthoDB" id="190089at2759"/>
<keyword evidence="2" id="KW-1185">Reference proteome</keyword>
<proteinExistence type="predicted"/>
<protein>
    <submittedName>
        <fullName evidence="1">Uncharacterized protein</fullName>
    </submittedName>
</protein>
<reference evidence="1" key="1">
    <citation type="journal article" date="2023" name="Science">
        <title>Genome structures resolve the early diversification of teleost fishes.</title>
        <authorList>
            <person name="Parey E."/>
            <person name="Louis A."/>
            <person name="Montfort J."/>
            <person name="Bouchez O."/>
            <person name="Roques C."/>
            <person name="Iampietro C."/>
            <person name="Lluch J."/>
            <person name="Castinel A."/>
            <person name="Donnadieu C."/>
            <person name="Desvignes T."/>
            <person name="Floi Bucao C."/>
            <person name="Jouanno E."/>
            <person name="Wen M."/>
            <person name="Mejri S."/>
            <person name="Dirks R."/>
            <person name="Jansen H."/>
            <person name="Henkel C."/>
            <person name="Chen W.J."/>
            <person name="Zahm M."/>
            <person name="Cabau C."/>
            <person name="Klopp C."/>
            <person name="Thompson A.W."/>
            <person name="Robinson-Rechavi M."/>
            <person name="Braasch I."/>
            <person name="Lecointre G."/>
            <person name="Bobe J."/>
            <person name="Postlethwait J.H."/>
            <person name="Berthelot C."/>
            <person name="Roest Crollius H."/>
            <person name="Guiguen Y."/>
        </authorList>
    </citation>
    <scope>NUCLEOTIDE SEQUENCE</scope>
    <source>
        <strain evidence="1">WJC10195</strain>
    </source>
</reference>
<evidence type="ECO:0000313" key="1">
    <source>
        <dbReference type="EMBL" id="KAJ8348251.1"/>
    </source>
</evidence>